<dbReference type="InterPro" id="IPR027417">
    <property type="entry name" value="P-loop_NTPase"/>
</dbReference>
<evidence type="ECO:0000313" key="2">
    <source>
        <dbReference type="EMBL" id="MDC0684839.1"/>
    </source>
</evidence>
<dbReference type="EMBL" id="JAQNDK010000006">
    <property type="protein sequence ID" value="MDC0684839.1"/>
    <property type="molecule type" value="Genomic_DNA"/>
</dbReference>
<dbReference type="Gene3D" id="3.40.50.300">
    <property type="entry name" value="P-loop containing nucleotide triphosphate hydrolases"/>
    <property type="match status" value="1"/>
</dbReference>
<dbReference type="Proteomes" id="UP001217485">
    <property type="component" value="Unassembled WGS sequence"/>
</dbReference>
<gene>
    <name evidence="2" type="ORF">POL72_44395</name>
</gene>
<dbReference type="Pfam" id="PF19263">
    <property type="entry name" value="DUF5906"/>
    <property type="match status" value="1"/>
</dbReference>
<feature type="domain" description="NrS-1 polymerase-like helicase" evidence="1">
    <location>
        <begin position="2"/>
        <end position="90"/>
    </location>
</feature>
<protein>
    <submittedName>
        <fullName evidence="2">DUF5906 domain-containing protein</fullName>
    </submittedName>
</protein>
<evidence type="ECO:0000259" key="1">
    <source>
        <dbReference type="Pfam" id="PF19263"/>
    </source>
</evidence>
<reference evidence="2 3" key="1">
    <citation type="submission" date="2023-01" db="EMBL/GenBank/DDBJ databases">
        <title>Minimal conservation of predation-associated metabolite biosynthetic gene clusters underscores biosynthetic potential of Myxococcota including descriptions for ten novel species: Archangium lansinium sp. nov., Myxococcus landrumus sp. nov., Nannocystis bai.</title>
        <authorList>
            <person name="Ahearne A."/>
            <person name="Stevens C."/>
            <person name="Dowd S."/>
        </authorList>
    </citation>
    <scope>NUCLEOTIDE SEQUENCE [LARGE SCALE GENOMIC DNA]</scope>
    <source>
        <strain evidence="2 3">WIWO2</strain>
    </source>
</reference>
<keyword evidence="3" id="KW-1185">Reference proteome</keyword>
<proteinExistence type="predicted"/>
<dbReference type="RefSeq" id="WP_272103859.1">
    <property type="nucleotide sequence ID" value="NZ_JAQNDK010000006.1"/>
</dbReference>
<accession>A0ABT5CGA3</accession>
<organism evidence="2 3">
    <name type="scientific">Sorangium atrum</name>
    <dbReference type="NCBI Taxonomy" id="2995308"/>
    <lineage>
        <taxon>Bacteria</taxon>
        <taxon>Pseudomonadati</taxon>
        <taxon>Myxococcota</taxon>
        <taxon>Polyangia</taxon>
        <taxon>Polyangiales</taxon>
        <taxon>Polyangiaceae</taxon>
        <taxon>Sorangium</taxon>
    </lineage>
</organism>
<dbReference type="InterPro" id="IPR045455">
    <property type="entry name" value="NrS-1_pol-like_helicase"/>
</dbReference>
<name>A0ABT5CGA3_9BACT</name>
<comment type="caution">
    <text evidence="2">The sequence shown here is derived from an EMBL/GenBank/DDBJ whole genome shotgun (WGS) entry which is preliminary data.</text>
</comment>
<evidence type="ECO:0000313" key="3">
    <source>
        <dbReference type="Proteomes" id="UP001217485"/>
    </source>
</evidence>
<sequence>MLFGEGGNGKSAGINLVRAMFPPEALASLLPQRWTERFALSAPEGKLANFVSKTPSGERLEGGAFKAVVTGDPVMAERKHRDPFEFRPVAGHAGDRGLELVHEDDLVEREIGPRLASP</sequence>